<evidence type="ECO:0000313" key="8">
    <source>
        <dbReference type="Proteomes" id="UP000612055"/>
    </source>
</evidence>
<dbReference type="PANTHER" id="PTHR22940:SF4">
    <property type="entry name" value="PROTEIN TIMELESS HOMOLOG"/>
    <property type="match status" value="1"/>
</dbReference>
<comment type="subcellular location">
    <subcellularLocation>
        <location evidence="1">Nucleus</location>
    </subcellularLocation>
</comment>
<feature type="compositionally biased region" description="Low complexity" evidence="5">
    <location>
        <begin position="2115"/>
        <end position="2124"/>
    </location>
</feature>
<feature type="compositionally biased region" description="Low complexity" evidence="5">
    <location>
        <begin position="301"/>
        <end position="332"/>
    </location>
</feature>
<feature type="compositionally biased region" description="Basic and acidic residues" evidence="5">
    <location>
        <begin position="973"/>
        <end position="985"/>
    </location>
</feature>
<gene>
    <name evidence="7" type="ORF">HYH03_009402</name>
</gene>
<evidence type="ECO:0000256" key="2">
    <source>
        <dbReference type="ARBA" id="ARBA00023242"/>
    </source>
</evidence>
<dbReference type="InterPro" id="IPR044998">
    <property type="entry name" value="Timeless"/>
</dbReference>
<feature type="coiled-coil region" evidence="4">
    <location>
        <begin position="1746"/>
        <end position="1776"/>
    </location>
</feature>
<feature type="domain" description="Timeless N-terminal" evidence="6">
    <location>
        <begin position="76"/>
        <end position="288"/>
    </location>
</feature>
<dbReference type="Pfam" id="PF04821">
    <property type="entry name" value="TIMELESS"/>
    <property type="match status" value="1"/>
</dbReference>
<keyword evidence="4" id="KW-0175">Coiled coil</keyword>
<feature type="compositionally biased region" description="Pro residues" evidence="5">
    <location>
        <begin position="555"/>
        <end position="566"/>
    </location>
</feature>
<name>A0A836BX80_9CHLO</name>
<feature type="region of interest" description="Disordered" evidence="5">
    <location>
        <begin position="1252"/>
        <end position="1279"/>
    </location>
</feature>
<feature type="compositionally biased region" description="Acidic residues" evidence="5">
    <location>
        <begin position="1118"/>
        <end position="1129"/>
    </location>
</feature>
<dbReference type="GO" id="GO:0006281">
    <property type="term" value="P:DNA repair"/>
    <property type="evidence" value="ECO:0007669"/>
    <property type="project" value="TreeGrafter"/>
</dbReference>
<feature type="compositionally biased region" description="Acidic residues" evidence="5">
    <location>
        <begin position="803"/>
        <end position="818"/>
    </location>
</feature>
<dbReference type="EMBL" id="JAEHOE010000045">
    <property type="protein sequence ID" value="KAG2492461.1"/>
    <property type="molecule type" value="Genomic_DNA"/>
</dbReference>
<feature type="region of interest" description="Disordered" evidence="5">
    <location>
        <begin position="542"/>
        <end position="609"/>
    </location>
</feature>
<dbReference type="OrthoDB" id="310853at2759"/>
<dbReference type="Proteomes" id="UP000612055">
    <property type="component" value="Unassembled WGS sequence"/>
</dbReference>
<feature type="compositionally biased region" description="Gly residues" evidence="5">
    <location>
        <begin position="1131"/>
        <end position="1142"/>
    </location>
</feature>
<feature type="region of interest" description="Disordered" evidence="5">
    <location>
        <begin position="1036"/>
        <end position="1217"/>
    </location>
</feature>
<proteinExistence type="predicted"/>
<keyword evidence="8" id="KW-1185">Reference proteome</keyword>
<feature type="compositionally biased region" description="Basic and acidic residues" evidence="5">
    <location>
        <begin position="287"/>
        <end position="300"/>
    </location>
</feature>
<comment type="caution">
    <text evidence="7">The sequence shown here is derived from an EMBL/GenBank/DDBJ whole genome shotgun (WGS) entry which is preliminary data.</text>
</comment>
<evidence type="ECO:0000256" key="4">
    <source>
        <dbReference type="SAM" id="Coils"/>
    </source>
</evidence>
<feature type="compositionally biased region" description="Basic and acidic residues" evidence="5">
    <location>
        <begin position="1581"/>
        <end position="1593"/>
    </location>
</feature>
<dbReference type="GO" id="GO:0043111">
    <property type="term" value="P:replication fork arrest"/>
    <property type="evidence" value="ECO:0007669"/>
    <property type="project" value="TreeGrafter"/>
</dbReference>
<feature type="region of interest" description="Disordered" evidence="5">
    <location>
        <begin position="733"/>
        <end position="822"/>
    </location>
</feature>
<feature type="compositionally biased region" description="Basic residues" evidence="5">
    <location>
        <begin position="736"/>
        <end position="748"/>
    </location>
</feature>
<feature type="compositionally biased region" description="Low complexity" evidence="5">
    <location>
        <begin position="567"/>
        <end position="597"/>
    </location>
</feature>
<feature type="region of interest" description="Disordered" evidence="5">
    <location>
        <begin position="277"/>
        <end position="332"/>
    </location>
</feature>
<dbReference type="GO" id="GO:0000076">
    <property type="term" value="P:DNA replication checkpoint signaling"/>
    <property type="evidence" value="ECO:0007669"/>
    <property type="project" value="TreeGrafter"/>
</dbReference>
<feature type="compositionally biased region" description="Gly residues" evidence="5">
    <location>
        <begin position="1366"/>
        <end position="1378"/>
    </location>
</feature>
<dbReference type="GO" id="GO:0031298">
    <property type="term" value="C:replication fork protection complex"/>
    <property type="evidence" value="ECO:0007669"/>
    <property type="project" value="TreeGrafter"/>
</dbReference>
<feature type="compositionally biased region" description="Low complexity" evidence="5">
    <location>
        <begin position="2137"/>
        <end position="2147"/>
    </location>
</feature>
<feature type="compositionally biased region" description="Low complexity" evidence="5">
    <location>
        <begin position="2075"/>
        <end position="2086"/>
    </location>
</feature>
<evidence type="ECO:0000256" key="5">
    <source>
        <dbReference type="SAM" id="MobiDB-lite"/>
    </source>
</evidence>
<protein>
    <recommendedName>
        <fullName evidence="6">Timeless N-terminal domain-containing protein</fullName>
    </recommendedName>
</protein>
<feature type="region of interest" description="Disordered" evidence="5">
    <location>
        <begin position="933"/>
        <end position="985"/>
    </location>
</feature>
<accession>A0A836BX80</accession>
<evidence type="ECO:0000256" key="3">
    <source>
        <dbReference type="ARBA" id="ARBA00023306"/>
    </source>
</evidence>
<feature type="compositionally biased region" description="Acidic residues" evidence="5">
    <location>
        <begin position="2105"/>
        <end position="2114"/>
    </location>
</feature>
<evidence type="ECO:0000313" key="7">
    <source>
        <dbReference type="EMBL" id="KAG2492461.1"/>
    </source>
</evidence>
<dbReference type="InterPro" id="IPR006906">
    <property type="entry name" value="Timeless_N"/>
</dbReference>
<feature type="compositionally biased region" description="Low complexity" evidence="5">
    <location>
        <begin position="1941"/>
        <end position="1969"/>
    </location>
</feature>
<feature type="compositionally biased region" description="Acidic residues" evidence="5">
    <location>
        <begin position="2200"/>
        <end position="2215"/>
    </location>
</feature>
<feature type="compositionally biased region" description="Basic residues" evidence="5">
    <location>
        <begin position="1439"/>
        <end position="1454"/>
    </location>
</feature>
<feature type="region of interest" description="Disordered" evidence="5">
    <location>
        <begin position="1781"/>
        <end position="2215"/>
    </location>
</feature>
<feature type="compositionally biased region" description="Basic residues" evidence="5">
    <location>
        <begin position="1807"/>
        <end position="1817"/>
    </location>
</feature>
<keyword evidence="3" id="KW-0131">Cell cycle</keyword>
<evidence type="ECO:0000259" key="6">
    <source>
        <dbReference type="Pfam" id="PF04821"/>
    </source>
</evidence>
<dbReference type="GO" id="GO:0003677">
    <property type="term" value="F:DNA binding"/>
    <property type="evidence" value="ECO:0007669"/>
    <property type="project" value="TreeGrafter"/>
</dbReference>
<feature type="compositionally biased region" description="Gly residues" evidence="5">
    <location>
        <begin position="2040"/>
        <end position="2052"/>
    </location>
</feature>
<feature type="region of interest" description="Disordered" evidence="5">
    <location>
        <begin position="358"/>
        <end position="402"/>
    </location>
</feature>
<organism evidence="7 8">
    <name type="scientific">Edaphochlamys debaryana</name>
    <dbReference type="NCBI Taxonomy" id="47281"/>
    <lineage>
        <taxon>Eukaryota</taxon>
        <taxon>Viridiplantae</taxon>
        <taxon>Chlorophyta</taxon>
        <taxon>core chlorophytes</taxon>
        <taxon>Chlorophyceae</taxon>
        <taxon>CS clade</taxon>
        <taxon>Chlamydomonadales</taxon>
        <taxon>Chlamydomonadales incertae sedis</taxon>
        <taxon>Edaphochlamys</taxon>
    </lineage>
</organism>
<feature type="compositionally biased region" description="Basic and acidic residues" evidence="5">
    <location>
        <begin position="1976"/>
        <end position="1985"/>
    </location>
</feature>
<feature type="compositionally biased region" description="Low complexity" evidence="5">
    <location>
        <begin position="950"/>
        <end position="961"/>
    </location>
</feature>
<keyword evidence="2" id="KW-0539">Nucleus</keyword>
<feature type="compositionally biased region" description="Gly residues" evidence="5">
    <location>
        <begin position="938"/>
        <end position="949"/>
    </location>
</feature>
<feature type="compositionally biased region" description="Basic and acidic residues" evidence="5">
    <location>
        <begin position="1036"/>
        <end position="1046"/>
    </location>
</feature>
<reference evidence="7" key="1">
    <citation type="journal article" date="2020" name="bioRxiv">
        <title>Comparative genomics of Chlamydomonas.</title>
        <authorList>
            <person name="Craig R.J."/>
            <person name="Hasan A.R."/>
            <person name="Ness R.W."/>
            <person name="Keightley P.D."/>
        </authorList>
    </citation>
    <scope>NUCLEOTIDE SEQUENCE</scope>
    <source>
        <strain evidence="7">CCAP 11/70</strain>
    </source>
</reference>
<feature type="compositionally biased region" description="Basic and acidic residues" evidence="5">
    <location>
        <begin position="1787"/>
        <end position="1798"/>
    </location>
</feature>
<feature type="region of interest" description="Disordered" evidence="5">
    <location>
        <begin position="1568"/>
        <end position="1617"/>
    </location>
</feature>
<feature type="compositionally biased region" description="Acidic residues" evidence="5">
    <location>
        <begin position="1840"/>
        <end position="1852"/>
    </location>
</feature>
<feature type="region of interest" description="Disordered" evidence="5">
    <location>
        <begin position="1431"/>
        <end position="1465"/>
    </location>
</feature>
<dbReference type="PANTHER" id="PTHR22940">
    <property type="entry name" value="TIMEOUT/TIMELESS-2"/>
    <property type="match status" value="1"/>
</dbReference>
<evidence type="ECO:0000256" key="1">
    <source>
        <dbReference type="ARBA" id="ARBA00004123"/>
    </source>
</evidence>
<feature type="compositionally biased region" description="Basic and acidic residues" evidence="5">
    <location>
        <begin position="2057"/>
        <end position="2074"/>
    </location>
</feature>
<sequence>MAGRLGQSQPEAEAMVELEDDLDDYDDADDIGGQDDAAAYEMDAPPKEDHVDWELLMSVAHGLGKWMEDTNTGEKVYVRDKDCIGCLKDLQRFLRRDDPDLRPVFRRLGTWRVAQQDLVPLLCTYAHEPEVTLQAVKVLTYLTMPVDPSSARPEEQEGLVRDVKEAMLHQDALVAVLGLVAEPLAAHPRMSPEQQGAVQLVLAFLRNLLAVPDERRAPNAATGSDRTRLQASLLTLLFSEHIMELLALVAQHGGQAPLRREMPVLLEALHEAFRGVTPEQLMAAREPPPEPPRRAHREAAPPRVQQQEPQGPQGPRQPVPGTGASTTSAFPAASASSASATAATSSVKRPSLAALHKASVARSVEDRWPGAGPRMGPPGSGRAPPTSLEQALQAQKRRQALEAAAKMRAAPAGASRHSGWGGKFVVSHVEDSDQRCTFLTKPAPASTAAKGVKAVILEAPPKFVGPRPPASSLSASSNAALLWQLRGFADGLLASGYNQMMEVVRREVAAGVGVGRLERPDLLRFLRLGAFFTQYCRLKQAGGRGAGEGQEAAPAPAPAKPAPKPAPASTATGADGAAPAEPTAGAGADPPAAAEPSEAPDPESPFSGISGTMGWDTFHLVQGLWVAEADRALKHKDWELQAASTRLLREMLGVLVVAHRLGTPGDRRAADRLQRKLLHDDMAESGLLPVLGRIMAAFHTARQSRDHAADLMMCLHYVLRMYDRLTSTEPGGFMVKARRRTAGRKPRRQQGAEEGEEGTEGEGGAGEEGGEDKEGSGGEGGEEEGGEGGDKGARKGGKAPLDELAEGSDEEDEEEEAEERVVEKPLDLLQKVRSKLAQPAIIHFAASLLACYRQLPACVPRAIASLLHRIADHQHLDMEPLLYQLSVLRVFYVMLADQDLRTPAKLQEYRPVLTLAARVVRGLMRRLAPSKYPAPGAKGAGAGANGSGGARPAAGPPDADATQPVAGAGADPEAARHAAQRKELQEKIEDNVPRMLCVDLLFWKDHHAAAAISQGYWLPMALEDWDREETERAAYGRTRGGDDLGGDRAAAGGGGAGGAHRRRRGGDAWGDDDGEGGGDGGAAGGAASDGDDEAEEGAAPRTGGRLRRQDRGGSGDGDGGDGDDLEDDVGGGRAAGGGGRAGGRAVLSDDEGEPRPRAAAAAAPAPAPAPARKPMSLQEREEMLRKRFLKTVRVGNGKNKRSGNLAAAGAGGPGGRGLQLSGPQQALLGELFERYNASRHNADLMLEGMKRGGRRAAGGDGGDSDGDAEARPWDSAEGVEMSGGQLTKWLKQLGLKFKQLTEGQLARLRVLWGRYASDDDAALMIAAQLPGGWSSKDVTRLLKKHGFVEGSRRRRGGGRSDSGSGSDSGGSGGEGGGGEPEEMAALAGAEEELGILWEEHGAGGQADAVERITEALDLDVSEESVACKLRQMGLLPGGKGRRKDPKGGGKKRGGGRGGRGRGGEGGVDLAALRALWEAHRSQPDHLNVIAALLPGGRSVKQVQRLLRSQGLLEDDAARRRRTRDAAERTRLVALYQACRGEAAPLEAMAARMPELQGGAKQVAKLLRKHGLLEGPGRGRRRSGDGGEEGERAAKPRLRKAADEPEDAGPIPADRVPEPHPERLLQALAGVAEAHAAGGGRWLDPAGAVGWVLAQMDRAEELWALAGSSSSGGGPLLDYCLVLGSEADEEFFMTEYSQDLLEACGIRSSAGDYFKIPASAPPAWRQRVRAALREALGGLGGERAAALAAALRERKAAEEEARKRELAERDEAEAKAAAAALFSGAAGRSKEGQAQEERGGGVGGRGGRGGRGRGRGGRGGRGAKASPPAGGRRRKSKAHTDEEEGAAGDEEEQAPGGRSGGVESSESSSGSDSESSSSGSSSGSDSEPDADGAGGAGGAASDAEEEVEAVMPYYSESEEEGGGGGKRKKGPAAKAAPPPKAKPAAAAKGKAQGKAGAGKKGSPAAAAAAAAEEEDGEAARKARGKEAAAAARRRAAAALAGSDSEGEGAGGRRAGAKPRRKQVTAQADKRSSAAPAADGAGNSGGGSDDGGGAPAVDADARRRALAELARRRQEQAQRLQQRAAAQGTLVPTQAPAAVRTSAHEDLQDEVAEGEEALATGGAAAGSRRRRGAAGGPLAGAVDDGNAGESDGDGSDGGGAAGAKRRRLVRRGAMAGLGTGKENVAQGEATAPGKAGRTVEAEGGDEMVELEDGLEDF</sequence>
<feature type="region of interest" description="Disordered" evidence="5">
    <location>
        <begin position="1349"/>
        <end position="1381"/>
    </location>
</feature>
<feature type="compositionally biased region" description="Low complexity" evidence="5">
    <location>
        <begin position="1860"/>
        <end position="1884"/>
    </location>
</feature>